<comment type="caution">
    <text evidence="11">The sequence shown here is derived from an EMBL/GenBank/DDBJ whole genome shotgun (WGS) entry which is preliminary data.</text>
</comment>
<keyword evidence="4" id="KW-0997">Cell inner membrane</keyword>
<evidence type="ECO:0000256" key="4">
    <source>
        <dbReference type="ARBA" id="ARBA00022519"/>
    </source>
</evidence>
<evidence type="ECO:0000256" key="5">
    <source>
        <dbReference type="ARBA" id="ARBA00022692"/>
    </source>
</evidence>
<dbReference type="PANTHER" id="PTHR35011">
    <property type="entry name" value="2,3-DIKETO-L-GULONATE TRAP TRANSPORTER SMALL PERMEASE PROTEIN YIAM"/>
    <property type="match status" value="1"/>
</dbReference>
<evidence type="ECO:0000256" key="1">
    <source>
        <dbReference type="ARBA" id="ARBA00004429"/>
    </source>
</evidence>
<dbReference type="AlphaFoldDB" id="A0A372LPZ2"/>
<evidence type="ECO:0000256" key="8">
    <source>
        <dbReference type="ARBA" id="ARBA00038436"/>
    </source>
</evidence>
<feature type="domain" description="Tripartite ATP-independent periplasmic transporters DctQ component" evidence="10">
    <location>
        <begin position="27"/>
        <end position="158"/>
    </location>
</feature>
<keyword evidence="5 9" id="KW-0812">Transmembrane</keyword>
<feature type="transmembrane region" description="Helical" evidence="9">
    <location>
        <begin position="89"/>
        <end position="114"/>
    </location>
</feature>
<evidence type="ECO:0000256" key="7">
    <source>
        <dbReference type="ARBA" id="ARBA00023136"/>
    </source>
</evidence>
<protein>
    <submittedName>
        <fullName evidence="11">TRAP transporter small permease subunit</fullName>
    </submittedName>
</protein>
<comment type="subcellular location">
    <subcellularLocation>
        <location evidence="1">Cell inner membrane</location>
        <topology evidence="1">Multi-pass membrane protein</topology>
    </subcellularLocation>
</comment>
<evidence type="ECO:0000313" key="12">
    <source>
        <dbReference type="Proteomes" id="UP000264541"/>
    </source>
</evidence>
<gene>
    <name evidence="11" type="ORF">D0469_06700</name>
</gene>
<evidence type="ECO:0000256" key="2">
    <source>
        <dbReference type="ARBA" id="ARBA00022448"/>
    </source>
</evidence>
<dbReference type="Proteomes" id="UP000264541">
    <property type="component" value="Unassembled WGS sequence"/>
</dbReference>
<dbReference type="OrthoDB" id="2086825at2"/>
<evidence type="ECO:0000313" key="11">
    <source>
        <dbReference type="EMBL" id="RFU70283.1"/>
    </source>
</evidence>
<dbReference type="InterPro" id="IPR055348">
    <property type="entry name" value="DctQ"/>
</dbReference>
<evidence type="ECO:0000256" key="3">
    <source>
        <dbReference type="ARBA" id="ARBA00022475"/>
    </source>
</evidence>
<reference evidence="11 12" key="1">
    <citation type="submission" date="2018-08" db="EMBL/GenBank/DDBJ databases">
        <title>Bacillus chawlae sp. nov., Bacillus glennii sp. nov., and Bacillus saganii sp. nov. Isolated from the Vehicle Assembly Building at Kennedy Space Center where the Viking Spacecraft were Assembled.</title>
        <authorList>
            <person name="Seuylemezian A."/>
            <person name="Vaishampayan P."/>
        </authorList>
    </citation>
    <scope>NUCLEOTIDE SEQUENCE [LARGE SCALE GENOMIC DNA]</scope>
    <source>
        <strain evidence="11 12">V47-23a</strain>
    </source>
</reference>
<feature type="transmembrane region" description="Helical" evidence="9">
    <location>
        <begin position="134"/>
        <end position="152"/>
    </location>
</feature>
<dbReference type="Pfam" id="PF04290">
    <property type="entry name" value="DctQ"/>
    <property type="match status" value="1"/>
</dbReference>
<evidence type="ECO:0000256" key="9">
    <source>
        <dbReference type="SAM" id="Phobius"/>
    </source>
</evidence>
<sequence length="180" mass="20433">METLVRIIDKINKVFAYIAGILMVLSVCLIITEILVRSVFNSTIYITTEYTAYFMAAITFLGLAFTLKEKGHIRMVFIYKIFKGNKARVILDLYSYIVGLLVFLIITIATFQFFWDSLVSGTQSMQLSKTYLAIPQFILPLGSFLVSLQFIAEISRTVLKNRNGAIENKEEDHELQAAGH</sequence>
<evidence type="ECO:0000256" key="6">
    <source>
        <dbReference type="ARBA" id="ARBA00022989"/>
    </source>
</evidence>
<name>A0A372LPZ2_9BACI</name>
<comment type="similarity">
    <text evidence="8">Belongs to the TRAP transporter small permease family.</text>
</comment>
<keyword evidence="3" id="KW-1003">Cell membrane</keyword>
<evidence type="ECO:0000259" key="10">
    <source>
        <dbReference type="Pfam" id="PF04290"/>
    </source>
</evidence>
<feature type="transmembrane region" description="Helical" evidence="9">
    <location>
        <begin position="50"/>
        <end position="68"/>
    </location>
</feature>
<keyword evidence="7 9" id="KW-0472">Membrane</keyword>
<proteinExistence type="inferred from homology"/>
<dbReference type="GO" id="GO:0005886">
    <property type="term" value="C:plasma membrane"/>
    <property type="evidence" value="ECO:0007669"/>
    <property type="project" value="UniProtKB-SubCell"/>
</dbReference>
<dbReference type="InterPro" id="IPR007387">
    <property type="entry name" value="TRAP_DctQ"/>
</dbReference>
<keyword evidence="12" id="KW-1185">Reference proteome</keyword>
<keyword evidence="6 9" id="KW-1133">Transmembrane helix</keyword>
<accession>A0A372LPZ2</accession>
<dbReference type="PANTHER" id="PTHR35011:SF10">
    <property type="entry name" value="TRAP TRANSPORTER SMALL PERMEASE PROTEIN"/>
    <property type="match status" value="1"/>
</dbReference>
<dbReference type="RefSeq" id="WP_117325867.1">
    <property type="nucleotide sequence ID" value="NZ_QVTE01000016.1"/>
</dbReference>
<dbReference type="EMBL" id="QVTE01000016">
    <property type="protein sequence ID" value="RFU70283.1"/>
    <property type="molecule type" value="Genomic_DNA"/>
</dbReference>
<dbReference type="GO" id="GO:0022857">
    <property type="term" value="F:transmembrane transporter activity"/>
    <property type="evidence" value="ECO:0007669"/>
    <property type="project" value="TreeGrafter"/>
</dbReference>
<organism evidence="11 12">
    <name type="scientific">Peribacillus saganii</name>
    <dbReference type="NCBI Taxonomy" id="2303992"/>
    <lineage>
        <taxon>Bacteria</taxon>
        <taxon>Bacillati</taxon>
        <taxon>Bacillota</taxon>
        <taxon>Bacilli</taxon>
        <taxon>Bacillales</taxon>
        <taxon>Bacillaceae</taxon>
        <taxon>Peribacillus</taxon>
    </lineage>
</organism>
<dbReference type="GO" id="GO:0015740">
    <property type="term" value="P:C4-dicarboxylate transport"/>
    <property type="evidence" value="ECO:0007669"/>
    <property type="project" value="TreeGrafter"/>
</dbReference>
<feature type="transmembrane region" description="Helical" evidence="9">
    <location>
        <begin position="14"/>
        <end position="38"/>
    </location>
</feature>
<keyword evidence="2" id="KW-0813">Transport</keyword>